<reference evidence="16" key="1">
    <citation type="submission" date="2022-12" db="EMBL/GenBank/DDBJ databases">
        <authorList>
            <person name="Petersen C."/>
        </authorList>
    </citation>
    <scope>NUCLEOTIDE SEQUENCE</scope>
    <source>
        <strain evidence="16">IBT 35673</strain>
    </source>
</reference>
<evidence type="ECO:0000256" key="13">
    <source>
        <dbReference type="ARBA" id="ARBA00023136"/>
    </source>
</evidence>
<accession>A0A9W9U797</accession>
<dbReference type="GO" id="GO:0016705">
    <property type="term" value="F:oxidoreductase activity, acting on paired donors, with incorporation or reduction of molecular oxygen"/>
    <property type="evidence" value="ECO:0007669"/>
    <property type="project" value="InterPro"/>
</dbReference>
<comment type="caution">
    <text evidence="16">The sequence shown here is derived from an EMBL/GenBank/DDBJ whole genome shotgun (WGS) entry which is preliminary data.</text>
</comment>
<dbReference type="Gene3D" id="1.10.630.10">
    <property type="entry name" value="Cytochrome P450"/>
    <property type="match status" value="1"/>
</dbReference>
<feature type="transmembrane region" description="Helical" evidence="15">
    <location>
        <begin position="142"/>
        <end position="160"/>
    </location>
</feature>
<dbReference type="PANTHER" id="PTHR24305">
    <property type="entry name" value="CYTOCHROME P450"/>
    <property type="match status" value="1"/>
</dbReference>
<organism evidence="16 17">
    <name type="scientific">Penicillium brevicompactum</name>
    <dbReference type="NCBI Taxonomy" id="5074"/>
    <lineage>
        <taxon>Eukaryota</taxon>
        <taxon>Fungi</taxon>
        <taxon>Dikarya</taxon>
        <taxon>Ascomycota</taxon>
        <taxon>Pezizomycotina</taxon>
        <taxon>Eurotiomycetes</taxon>
        <taxon>Eurotiomycetidae</taxon>
        <taxon>Eurotiales</taxon>
        <taxon>Aspergillaceae</taxon>
        <taxon>Penicillium</taxon>
    </lineage>
</organism>
<feature type="transmembrane region" description="Helical" evidence="15">
    <location>
        <begin position="227"/>
        <end position="249"/>
    </location>
</feature>
<comment type="similarity">
    <text evidence="4">Belongs to the cytochrome P450 family.</text>
</comment>
<dbReference type="InterPro" id="IPR036396">
    <property type="entry name" value="Cyt_P450_sf"/>
</dbReference>
<evidence type="ECO:0000256" key="12">
    <source>
        <dbReference type="ARBA" id="ARBA00023033"/>
    </source>
</evidence>
<dbReference type="GO" id="GO:0020037">
    <property type="term" value="F:heme binding"/>
    <property type="evidence" value="ECO:0007669"/>
    <property type="project" value="InterPro"/>
</dbReference>
<reference evidence="16" key="2">
    <citation type="journal article" date="2023" name="IMA Fungus">
        <title>Comparative genomic study of the Penicillium genus elucidates a diverse pangenome and 15 lateral gene transfer events.</title>
        <authorList>
            <person name="Petersen C."/>
            <person name="Sorensen T."/>
            <person name="Nielsen M.R."/>
            <person name="Sondergaard T.E."/>
            <person name="Sorensen J.L."/>
            <person name="Fitzpatrick D.A."/>
            <person name="Frisvad J.C."/>
            <person name="Nielsen K.L."/>
        </authorList>
    </citation>
    <scope>NUCLEOTIDE SEQUENCE</scope>
    <source>
        <strain evidence="16">IBT 35673</strain>
    </source>
</reference>
<protein>
    <submittedName>
        <fullName evidence="16">Cytochrome P450 monooxygenase</fullName>
    </submittedName>
</protein>
<dbReference type="InterPro" id="IPR050121">
    <property type="entry name" value="Cytochrome_P450_monoxygenase"/>
</dbReference>
<evidence type="ECO:0000256" key="7">
    <source>
        <dbReference type="ARBA" id="ARBA00022692"/>
    </source>
</evidence>
<evidence type="ECO:0000313" key="16">
    <source>
        <dbReference type="EMBL" id="KAJ5322847.1"/>
    </source>
</evidence>
<dbReference type="PANTHER" id="PTHR24305:SF210">
    <property type="entry name" value="CYTOCHROME P450 MONOOXYGENASE ASQL-RELATED"/>
    <property type="match status" value="1"/>
</dbReference>
<dbReference type="PRINTS" id="PR00463">
    <property type="entry name" value="EP450I"/>
</dbReference>
<keyword evidence="13 15" id="KW-0472">Membrane</keyword>
<dbReference type="InterPro" id="IPR002401">
    <property type="entry name" value="Cyt_P450_E_grp-I"/>
</dbReference>
<evidence type="ECO:0000256" key="2">
    <source>
        <dbReference type="ARBA" id="ARBA00004141"/>
    </source>
</evidence>
<dbReference type="FunFam" id="1.10.630.10:FF:000047">
    <property type="entry name" value="Cytochrome P450 monooxygenase"/>
    <property type="match status" value="1"/>
</dbReference>
<proteinExistence type="inferred from homology"/>
<dbReference type="InterPro" id="IPR036259">
    <property type="entry name" value="MFS_trans_sf"/>
</dbReference>
<dbReference type="Pfam" id="PF01733">
    <property type="entry name" value="Nucleoside_tran"/>
    <property type="match status" value="1"/>
</dbReference>
<dbReference type="GO" id="GO:0005506">
    <property type="term" value="F:iron ion binding"/>
    <property type="evidence" value="ECO:0007669"/>
    <property type="project" value="InterPro"/>
</dbReference>
<dbReference type="GO" id="GO:0043386">
    <property type="term" value="P:mycotoxin biosynthetic process"/>
    <property type="evidence" value="ECO:0007669"/>
    <property type="project" value="UniProtKB-ARBA"/>
</dbReference>
<evidence type="ECO:0000256" key="3">
    <source>
        <dbReference type="ARBA" id="ARBA00007965"/>
    </source>
</evidence>
<dbReference type="PRINTS" id="PR00385">
    <property type="entry name" value="P450"/>
</dbReference>
<feature type="transmembrane region" description="Helical" evidence="15">
    <location>
        <begin position="388"/>
        <end position="412"/>
    </location>
</feature>
<feature type="transmembrane region" description="Helical" evidence="15">
    <location>
        <begin position="324"/>
        <end position="344"/>
    </location>
</feature>
<name>A0A9W9U797_PENBR</name>
<evidence type="ECO:0000256" key="9">
    <source>
        <dbReference type="ARBA" id="ARBA00022989"/>
    </source>
</evidence>
<feature type="transmembrane region" description="Helical" evidence="15">
    <location>
        <begin position="81"/>
        <end position="102"/>
    </location>
</feature>
<dbReference type="AlphaFoldDB" id="A0A9W9U797"/>
<dbReference type="InterPro" id="IPR027387">
    <property type="entry name" value="Cytb/b6-like_sf"/>
</dbReference>
<evidence type="ECO:0000256" key="10">
    <source>
        <dbReference type="ARBA" id="ARBA00023002"/>
    </source>
</evidence>
<dbReference type="Gene3D" id="1.20.810.10">
    <property type="entry name" value="Cytochrome Bc1 Complex, Chain C"/>
    <property type="match status" value="1"/>
</dbReference>
<evidence type="ECO:0000256" key="15">
    <source>
        <dbReference type="SAM" id="Phobius"/>
    </source>
</evidence>
<comment type="subcellular location">
    <subcellularLocation>
        <location evidence="2">Membrane</location>
        <topology evidence="2">Multi-pass membrane protein</topology>
    </subcellularLocation>
</comment>
<feature type="transmembrane region" description="Helical" evidence="15">
    <location>
        <begin position="181"/>
        <end position="203"/>
    </location>
</feature>
<dbReference type="InterPro" id="IPR001128">
    <property type="entry name" value="Cyt_P450"/>
</dbReference>
<dbReference type="GO" id="GO:0016020">
    <property type="term" value="C:membrane"/>
    <property type="evidence" value="ECO:0007669"/>
    <property type="project" value="UniProtKB-SubCell"/>
</dbReference>
<sequence>MDRIRNLIARPVAYERLEDSNAEDADETGYASQPQQTPFSRLQYGIFFLLGISMLWAWNMFLAAAPYFFTRFQSDEWTRLHYQPSILSVSTVTNLGTAYTLAKLQKNASYPWRITCSLLINCAVFTVLAFSSVVMTDSSPKSYFAFLMVMVFGASLATGINQNGVFAYVSGFGRDEYTQAIMGGQGLAGVLPCVVQIFSVLVWPPKDHTGREEGGPKMPQTTLSRSAFIYFITSTGVSVIALLAFLYLLRHQPSSRQKLRDDDEPAEERSHSKTVSLWTLFTKLRFLAFAVFVCFLVSMVFPVYTSEIQSVNDPASSRIYDPSVFIPLAFLVWNLGDLVGRMGVAIPGMSMGQYPQMAAIVAIARVMFIPMYQLCNINGQGAVVKSDLFYFVVQFLFGATNGYLGTSCMMGAGHWVVADERPAAGGFMSMVLVGGLAAGSLLSFSVTPAHLNSSTQLVGYSVGWTTWTLFLHPLSGYPGPKLAAITPLVHILWDIQGKQHSMITALHDKYGDVVRIAPNALAYRAASGWKDIYGHRKRGQKLFLKDPALYTPTPNGVNAIITAQDEVHSRMRRLLTHAFSNKALMEQEGILHTYADMLIGKLEGIMGNTMSQRINITNWFNFTTFDLIGDLAFGEPFGCLSNSEYHWWVLIILDAVKASAYLKIFWFYPFLLPLVKLLVPKDLIEKREKSFQLSVEKVRRRLASGTSRPDFTSYILKHTKDGLAMTPEEMDANSAVFVLAGSETTAALLSGAVYLLTRHRDKYDRFVKEIRGAFKEYSAIKIAALLELPYLNAVLLESMRVYPPIPSMLPRIVPEGGAMINERYVPAKTSVSMSLYSTFHSAAHFKYPNEFIPERWFLEGAEFKDDNRAAFQPYSWGPQNCLGQHLANAEMRLILTKLFWNFDIELPVESLPWIQQKSFSLWKRPALMVNLSRARR</sequence>
<evidence type="ECO:0000256" key="5">
    <source>
        <dbReference type="ARBA" id="ARBA00022448"/>
    </source>
</evidence>
<dbReference type="Pfam" id="PF00067">
    <property type="entry name" value="p450"/>
    <property type="match status" value="1"/>
</dbReference>
<dbReference type="EMBL" id="JAPZBQ010000006">
    <property type="protein sequence ID" value="KAJ5322847.1"/>
    <property type="molecule type" value="Genomic_DNA"/>
</dbReference>
<comment type="cofactor">
    <cofactor evidence="1 14">
        <name>heme</name>
        <dbReference type="ChEBI" id="CHEBI:30413"/>
    </cofactor>
</comment>
<keyword evidence="10" id="KW-0560">Oxidoreductase</keyword>
<feature type="transmembrane region" description="Helical" evidence="15">
    <location>
        <begin position="114"/>
        <end position="136"/>
    </location>
</feature>
<evidence type="ECO:0000256" key="8">
    <source>
        <dbReference type="ARBA" id="ARBA00022723"/>
    </source>
</evidence>
<feature type="transmembrane region" description="Helical" evidence="15">
    <location>
        <begin position="424"/>
        <end position="445"/>
    </location>
</feature>
<feature type="binding site" description="axial binding residue" evidence="14">
    <location>
        <position position="881"/>
    </location>
    <ligand>
        <name>heme</name>
        <dbReference type="ChEBI" id="CHEBI:30413"/>
    </ligand>
    <ligandPart>
        <name>Fe</name>
        <dbReference type="ChEBI" id="CHEBI:18248"/>
    </ligandPart>
</feature>
<keyword evidence="8 14" id="KW-0479">Metal-binding</keyword>
<feature type="transmembrane region" description="Helical" evidence="15">
    <location>
        <begin position="356"/>
        <end position="373"/>
    </location>
</feature>
<dbReference type="SUPFAM" id="SSF103473">
    <property type="entry name" value="MFS general substrate transporter"/>
    <property type="match status" value="1"/>
</dbReference>
<comment type="similarity">
    <text evidence="3">Belongs to the SLC29A/ENT transporter (TC 2.A.57) family.</text>
</comment>
<evidence type="ECO:0000313" key="17">
    <source>
        <dbReference type="Proteomes" id="UP001147695"/>
    </source>
</evidence>
<evidence type="ECO:0000256" key="14">
    <source>
        <dbReference type="PIRSR" id="PIRSR602401-1"/>
    </source>
</evidence>
<dbReference type="InterPro" id="IPR002259">
    <property type="entry name" value="Eqnu_transpt"/>
</dbReference>
<dbReference type="Proteomes" id="UP001147695">
    <property type="component" value="Unassembled WGS sequence"/>
</dbReference>
<evidence type="ECO:0000256" key="4">
    <source>
        <dbReference type="ARBA" id="ARBA00010617"/>
    </source>
</evidence>
<gene>
    <name evidence="16" type="ORF">N7452_011136</name>
</gene>
<dbReference type="GO" id="GO:0004497">
    <property type="term" value="F:monooxygenase activity"/>
    <property type="evidence" value="ECO:0007669"/>
    <property type="project" value="UniProtKB-KW"/>
</dbReference>
<keyword evidence="11 14" id="KW-0408">Iron</keyword>
<dbReference type="GO" id="GO:0005337">
    <property type="term" value="F:nucleoside transmembrane transporter activity"/>
    <property type="evidence" value="ECO:0007669"/>
    <property type="project" value="InterPro"/>
</dbReference>
<dbReference type="CDD" id="cd11058">
    <property type="entry name" value="CYP60B-like"/>
    <property type="match status" value="1"/>
</dbReference>
<feature type="transmembrane region" description="Helical" evidence="15">
    <location>
        <begin position="286"/>
        <end position="304"/>
    </location>
</feature>
<evidence type="ECO:0000256" key="6">
    <source>
        <dbReference type="ARBA" id="ARBA00022617"/>
    </source>
</evidence>
<keyword evidence="12 16" id="KW-0503">Monooxygenase</keyword>
<keyword evidence="6 14" id="KW-0349">Heme</keyword>
<keyword evidence="7 15" id="KW-0812">Transmembrane</keyword>
<evidence type="ECO:0000256" key="1">
    <source>
        <dbReference type="ARBA" id="ARBA00001971"/>
    </source>
</evidence>
<dbReference type="SUPFAM" id="SSF48264">
    <property type="entry name" value="Cytochrome P450"/>
    <property type="match status" value="1"/>
</dbReference>
<evidence type="ECO:0000256" key="11">
    <source>
        <dbReference type="ARBA" id="ARBA00023004"/>
    </source>
</evidence>
<feature type="transmembrane region" description="Helical" evidence="15">
    <location>
        <begin position="46"/>
        <end position="69"/>
    </location>
</feature>
<keyword evidence="5" id="KW-0813">Transport</keyword>
<keyword evidence="9 15" id="KW-1133">Transmembrane helix</keyword>